<evidence type="ECO:0000256" key="1">
    <source>
        <dbReference type="SAM" id="SignalP"/>
    </source>
</evidence>
<sequence length="752" mass="83894">MKKRSIALILALVMCVCLAGCGQGAGSDNAGAVSSNTPMPTEEYERALWYGLADETDDPERNVTQGEFDTMLTRLVELYKPEAMETWQNTSYIKEGDKASVFRFHGAIQLLYAAEAMDIADLPDGGYPTLNNDSVDWLAFWSLDWEKTDGWSEESFSESSEAITEAWVHDSEVLSHFHGGINFAVSRLSRVTGSPLLDIDVEGGTYLRLMDFLTYREAAVAVLRLYESNPEIAALFPEEEASAAVAEEILAQAEERRQSILNSETQIEYTGTAYYLSNDGDDSADGTSPETAWATIGRLNSAQLQKGDAVFFQRGDTWRGEMLLPQPYVTYSAYGEGAKPRLIGSPENGADPDKWSLLEGTDNIWVFYRDLPDCGMIVLDEKQSAEKILGFWDGTQYLDYVGPDNQSLGNAFSSEEILSADPFVVTEQLDRDLTFFSQADSELPDTLPIYLMGAYAEFTDEGCLAYRTQGPLYFRCDEGNPGKIYDSIEFVTPMPSIEVLSEGTVLDNLYIGFTQGTVTYHYNADNCRVQNCEVAWIGGCVTSYSFDDLEANPRGVTRFGDGINGASSHVTVQNNYIHSIIDCGICLEMFSGDGCSPVDTHYIGNLIYHVGSGLGYMNRDENADESHMFQNCTFEDNMVLFSGLSKENSFNEACAFAVDGGNNPQKDCAVRNNVFFCSRDALLLWTLCDTQMLPEFSGNQYIQYNSYPYLYVIEPYQKCWADQAEYVVREFLGDETGSYTTLYSFRWDTLNW</sequence>
<keyword evidence="3" id="KW-1185">Reference proteome</keyword>
<organism evidence="2 3">
    <name type="scientific">Anaerotignum lactatifermentans</name>
    <dbReference type="NCBI Taxonomy" id="160404"/>
    <lineage>
        <taxon>Bacteria</taxon>
        <taxon>Bacillati</taxon>
        <taxon>Bacillota</taxon>
        <taxon>Clostridia</taxon>
        <taxon>Lachnospirales</taxon>
        <taxon>Anaerotignaceae</taxon>
        <taxon>Anaerotignum</taxon>
    </lineage>
</organism>
<feature type="chain" id="PRO_5045480849" description="Right handed beta helix domain-containing protein" evidence="1">
    <location>
        <begin position="20"/>
        <end position="752"/>
    </location>
</feature>
<name>A0ABS2GCD8_9FIRM</name>
<evidence type="ECO:0000313" key="2">
    <source>
        <dbReference type="EMBL" id="MBM6878293.1"/>
    </source>
</evidence>
<comment type="caution">
    <text evidence="2">The sequence shown here is derived from an EMBL/GenBank/DDBJ whole genome shotgun (WGS) entry which is preliminary data.</text>
</comment>
<reference evidence="2 3" key="1">
    <citation type="journal article" date="2021" name="Sci. Rep.">
        <title>The distribution of antibiotic resistance genes in chicken gut microbiota commensals.</title>
        <authorList>
            <person name="Juricova H."/>
            <person name="Matiasovicova J."/>
            <person name="Kubasova T."/>
            <person name="Cejkova D."/>
            <person name="Rychlik I."/>
        </authorList>
    </citation>
    <scope>NUCLEOTIDE SEQUENCE [LARGE SCALE GENOMIC DNA]</scope>
    <source>
        <strain evidence="2 3">An431b</strain>
    </source>
</reference>
<feature type="signal peptide" evidence="1">
    <location>
        <begin position="1"/>
        <end position="19"/>
    </location>
</feature>
<evidence type="ECO:0008006" key="4">
    <source>
        <dbReference type="Google" id="ProtNLM"/>
    </source>
</evidence>
<protein>
    <recommendedName>
        <fullName evidence="4">Right handed beta helix domain-containing protein</fullName>
    </recommendedName>
</protein>
<dbReference type="InterPro" id="IPR011050">
    <property type="entry name" value="Pectin_lyase_fold/virulence"/>
</dbReference>
<evidence type="ECO:0000313" key="3">
    <source>
        <dbReference type="Proteomes" id="UP000729290"/>
    </source>
</evidence>
<accession>A0ABS2GCD8</accession>
<dbReference type="SUPFAM" id="SSF51126">
    <property type="entry name" value="Pectin lyase-like"/>
    <property type="match status" value="1"/>
</dbReference>
<dbReference type="Gene3D" id="2.160.20.10">
    <property type="entry name" value="Single-stranded right-handed beta-helix, Pectin lyase-like"/>
    <property type="match status" value="2"/>
</dbReference>
<dbReference type="InterPro" id="IPR012334">
    <property type="entry name" value="Pectin_lyas_fold"/>
</dbReference>
<gene>
    <name evidence="2" type="ORF">H9X83_08995</name>
</gene>
<keyword evidence="1" id="KW-0732">Signal</keyword>
<proteinExistence type="predicted"/>
<dbReference type="RefSeq" id="WP_205134045.1">
    <property type="nucleotide sequence ID" value="NZ_JACSNT010000012.1"/>
</dbReference>
<dbReference type="EMBL" id="JACSNV010000012">
    <property type="protein sequence ID" value="MBM6878293.1"/>
    <property type="molecule type" value="Genomic_DNA"/>
</dbReference>
<dbReference type="Proteomes" id="UP000729290">
    <property type="component" value="Unassembled WGS sequence"/>
</dbReference>